<name>A0A1I3RE99_9BACT</name>
<evidence type="ECO:0000259" key="7">
    <source>
        <dbReference type="Pfam" id="PF04893"/>
    </source>
</evidence>
<evidence type="ECO:0000256" key="1">
    <source>
        <dbReference type="ARBA" id="ARBA00004141"/>
    </source>
</evidence>
<feature type="transmembrane region" description="Helical" evidence="6">
    <location>
        <begin position="251"/>
        <end position="274"/>
    </location>
</feature>
<feature type="domain" description="Yip1" evidence="7">
    <location>
        <begin position="141"/>
        <end position="304"/>
    </location>
</feature>
<evidence type="ECO:0000313" key="9">
    <source>
        <dbReference type="EMBL" id="SFJ44954.1"/>
    </source>
</evidence>
<dbReference type="RefSeq" id="WP_092373001.1">
    <property type="nucleotide sequence ID" value="NZ_FORX01000003.1"/>
</dbReference>
<keyword evidence="3 6" id="KW-1133">Transmembrane helix</keyword>
<feature type="domain" description="Zinc finger/thioredoxin putative" evidence="8">
    <location>
        <begin position="1"/>
        <end position="36"/>
    </location>
</feature>
<feature type="transmembrane region" description="Helical" evidence="6">
    <location>
        <begin position="163"/>
        <end position="186"/>
    </location>
</feature>
<evidence type="ECO:0000256" key="2">
    <source>
        <dbReference type="ARBA" id="ARBA00022692"/>
    </source>
</evidence>
<feature type="region of interest" description="Disordered" evidence="5">
    <location>
        <begin position="42"/>
        <end position="93"/>
    </location>
</feature>
<dbReference type="InterPro" id="IPR006977">
    <property type="entry name" value="Yip1_dom"/>
</dbReference>
<feature type="transmembrane region" description="Helical" evidence="6">
    <location>
        <begin position="286"/>
        <end position="308"/>
    </location>
</feature>
<dbReference type="Pfam" id="PF04893">
    <property type="entry name" value="Yip1"/>
    <property type="match status" value="1"/>
</dbReference>
<evidence type="ECO:0000259" key="8">
    <source>
        <dbReference type="Pfam" id="PF13717"/>
    </source>
</evidence>
<reference evidence="10" key="1">
    <citation type="submission" date="2016-10" db="EMBL/GenBank/DDBJ databases">
        <authorList>
            <person name="Varghese N."/>
            <person name="Submissions S."/>
        </authorList>
    </citation>
    <scope>NUCLEOTIDE SEQUENCE [LARGE SCALE GENOMIC DNA]</scope>
    <source>
        <strain evidence="10">DSM 5918</strain>
    </source>
</reference>
<dbReference type="Proteomes" id="UP000198635">
    <property type="component" value="Unassembled WGS sequence"/>
</dbReference>
<protein>
    <recommendedName>
        <fullName evidence="11">MJ0042 family finger-like domain-containing protein</fullName>
    </recommendedName>
</protein>
<organism evidence="9 10">
    <name type="scientific">Desulfomicrobium apsheronum</name>
    <dbReference type="NCBI Taxonomy" id="52560"/>
    <lineage>
        <taxon>Bacteria</taxon>
        <taxon>Pseudomonadati</taxon>
        <taxon>Thermodesulfobacteriota</taxon>
        <taxon>Desulfovibrionia</taxon>
        <taxon>Desulfovibrionales</taxon>
        <taxon>Desulfomicrobiaceae</taxon>
        <taxon>Desulfomicrobium</taxon>
    </lineage>
</organism>
<evidence type="ECO:0000256" key="3">
    <source>
        <dbReference type="ARBA" id="ARBA00022989"/>
    </source>
</evidence>
<evidence type="ECO:0000313" key="10">
    <source>
        <dbReference type="Proteomes" id="UP000198635"/>
    </source>
</evidence>
<dbReference type="STRING" id="52560.SAMN04488082_103147"/>
<keyword evidence="2 6" id="KW-0812">Transmembrane</keyword>
<evidence type="ECO:0000256" key="5">
    <source>
        <dbReference type="SAM" id="MobiDB-lite"/>
    </source>
</evidence>
<evidence type="ECO:0000256" key="4">
    <source>
        <dbReference type="ARBA" id="ARBA00023136"/>
    </source>
</evidence>
<keyword evidence="4 6" id="KW-0472">Membrane</keyword>
<evidence type="ECO:0008006" key="11">
    <source>
        <dbReference type="Google" id="ProtNLM"/>
    </source>
</evidence>
<evidence type="ECO:0000256" key="6">
    <source>
        <dbReference type="SAM" id="Phobius"/>
    </source>
</evidence>
<dbReference type="EMBL" id="FORX01000003">
    <property type="protein sequence ID" value="SFJ44954.1"/>
    <property type="molecule type" value="Genomic_DNA"/>
</dbReference>
<dbReference type="Pfam" id="PF13717">
    <property type="entry name" value="Zn_ribbon_4"/>
    <property type="match status" value="1"/>
</dbReference>
<proteinExistence type="predicted"/>
<accession>A0A1I3RE99</accession>
<dbReference type="AlphaFoldDB" id="A0A1I3RE99"/>
<gene>
    <name evidence="9" type="ORF">SAMN04488082_103147</name>
</gene>
<comment type="subcellular location">
    <subcellularLocation>
        <location evidence="1">Membrane</location>
        <topology evidence="1">Multi-pass membrane protein</topology>
    </subcellularLocation>
</comment>
<keyword evidence="10" id="KW-1185">Reference proteome</keyword>
<sequence>MNIICPKCGFGRTVNEEKLPPKAVMATCPKCRNRFKFREIAPLEHIEPTTDSPLPAPALAPENQGTQEEAQGPVQPEQAPHGPVESPTPPHDEDLWNELAALKEDEEEDDSQAEYRPEPSLPLWERVSSGYPRAFAQTFLEVLANPKAFFSAMPVGYGMVKPLLFFLIIVQAVALSQSIWQLLGIIPPNALTENLDNTLQAALSLILYPIEVCIFLFLDTAMNHFFLRLFKADTKGFEGTFRAETYSAAPMLLMIVPYIGLPLAMIGVVVYKFLGLRHVHGATNKQVLAVLILPMLLAITVAIVLTLLTGGI</sequence>
<dbReference type="InterPro" id="IPR011723">
    <property type="entry name" value="Znf/thioredoxin_put"/>
</dbReference>
<dbReference type="OrthoDB" id="5469864at2"/>
<dbReference type="GO" id="GO:0016020">
    <property type="term" value="C:membrane"/>
    <property type="evidence" value="ECO:0007669"/>
    <property type="project" value="UniProtKB-SubCell"/>
</dbReference>
<feature type="transmembrane region" description="Helical" evidence="6">
    <location>
        <begin position="206"/>
        <end position="230"/>
    </location>
</feature>